<keyword evidence="2" id="KW-1185">Reference proteome</keyword>
<evidence type="ECO:0000313" key="1">
    <source>
        <dbReference type="EMBL" id="AQY51619.1"/>
    </source>
</evidence>
<organism evidence="1 2">
    <name type="scientific">Listeria weihenstephanensis</name>
    <dbReference type="NCBI Taxonomy" id="1006155"/>
    <lineage>
        <taxon>Bacteria</taxon>
        <taxon>Bacillati</taxon>
        <taxon>Bacillota</taxon>
        <taxon>Bacilli</taxon>
        <taxon>Bacillales</taxon>
        <taxon>Listeriaceae</taxon>
        <taxon>Listeria</taxon>
    </lineage>
</organism>
<dbReference type="EMBL" id="CP011102">
    <property type="protein sequence ID" value="AQY51619.1"/>
    <property type="molecule type" value="Genomic_DNA"/>
</dbReference>
<proteinExistence type="predicted"/>
<reference evidence="2" key="1">
    <citation type="submission" date="2015-03" db="EMBL/GenBank/DDBJ databases">
        <authorList>
            <person name="Ferrari E."/>
            <person name="Walter M.C."/>
            <person name="Huptas C."/>
            <person name="Scherer S."/>
            <person name="Mueller-Herbst S."/>
        </authorList>
    </citation>
    <scope>NUCLEOTIDE SEQUENCE [LARGE SCALE GENOMIC DNA]</scope>
    <source>
        <strain evidence="2">LWP01</strain>
    </source>
</reference>
<gene>
    <name evidence="1" type="ORF">UE46_11640</name>
</gene>
<evidence type="ECO:0000313" key="2">
    <source>
        <dbReference type="Proteomes" id="UP000223060"/>
    </source>
</evidence>
<protein>
    <submittedName>
        <fullName evidence="1">Uncharacterized protein</fullName>
    </submittedName>
</protein>
<dbReference type="Proteomes" id="UP000223060">
    <property type="component" value="Chromosome"/>
</dbReference>
<name>A0A1S7FW40_9LIST</name>
<dbReference type="AlphaFoldDB" id="A0A1S7FW40"/>
<sequence>MKNFFGGGEQILSDFIENTAQNYVKEQYHQKSEEQLTELVATFTHGFKLGMQIAFDAIVAKEEGKENEI</sequence>
<dbReference type="KEGG" id="lwi:UE46_11640"/>
<accession>A0A1S7FW40</accession>